<comment type="caution">
    <text evidence="2">The sequence shown here is derived from an EMBL/GenBank/DDBJ whole genome shotgun (WGS) entry which is preliminary data.</text>
</comment>
<evidence type="ECO:0000256" key="1">
    <source>
        <dbReference type="SAM" id="MobiDB-lite"/>
    </source>
</evidence>
<dbReference type="EMBL" id="BSXT01018926">
    <property type="protein sequence ID" value="GMG16245.1"/>
    <property type="molecule type" value="Genomic_DNA"/>
</dbReference>
<gene>
    <name evidence="2" type="ORF">Pfra01_002969200</name>
</gene>
<evidence type="ECO:0000313" key="2">
    <source>
        <dbReference type="EMBL" id="GMG16245.1"/>
    </source>
</evidence>
<proteinExistence type="predicted"/>
<feature type="compositionally biased region" description="Basic and acidic residues" evidence="1">
    <location>
        <begin position="76"/>
        <end position="87"/>
    </location>
</feature>
<keyword evidence="3" id="KW-1185">Reference proteome</keyword>
<accession>A0A9W7DCB5</accession>
<dbReference type="OrthoDB" id="15417at2759"/>
<feature type="region of interest" description="Disordered" evidence="1">
    <location>
        <begin position="50"/>
        <end position="87"/>
    </location>
</feature>
<dbReference type="AlphaFoldDB" id="A0A9W7DCB5"/>
<protein>
    <submittedName>
        <fullName evidence="2">Unnamed protein product</fullName>
    </submittedName>
</protein>
<evidence type="ECO:0000313" key="3">
    <source>
        <dbReference type="Proteomes" id="UP001165121"/>
    </source>
</evidence>
<name>A0A9W7DCB5_9STRA</name>
<reference evidence="2" key="1">
    <citation type="submission" date="2023-04" db="EMBL/GenBank/DDBJ databases">
        <title>Phytophthora fragariaefolia NBRC 109709.</title>
        <authorList>
            <person name="Ichikawa N."/>
            <person name="Sato H."/>
            <person name="Tonouchi N."/>
        </authorList>
    </citation>
    <scope>NUCLEOTIDE SEQUENCE</scope>
    <source>
        <strain evidence="2">NBRC 109709</strain>
    </source>
</reference>
<feature type="compositionally biased region" description="Low complexity" evidence="1">
    <location>
        <begin position="54"/>
        <end position="68"/>
    </location>
</feature>
<sequence length="108" mass="12235">MEETLVFYEGFSWDMTVANDERSVATIAGNISRLLRDRDHTFEEVYKCTKPRASSPHSSANSSTLSTDSECESLEEEQHMEVEWNAKDGDKHKRSIIAFNNTPASDAF</sequence>
<dbReference type="Proteomes" id="UP001165121">
    <property type="component" value="Unassembled WGS sequence"/>
</dbReference>
<organism evidence="2 3">
    <name type="scientific">Phytophthora fragariaefolia</name>
    <dbReference type="NCBI Taxonomy" id="1490495"/>
    <lineage>
        <taxon>Eukaryota</taxon>
        <taxon>Sar</taxon>
        <taxon>Stramenopiles</taxon>
        <taxon>Oomycota</taxon>
        <taxon>Peronosporomycetes</taxon>
        <taxon>Peronosporales</taxon>
        <taxon>Peronosporaceae</taxon>
        <taxon>Phytophthora</taxon>
    </lineage>
</organism>